<dbReference type="Gene3D" id="1.10.1040.10">
    <property type="entry name" value="N-(1-d-carboxylethyl)-l-norvaline Dehydrogenase, domain 2"/>
    <property type="match status" value="1"/>
</dbReference>
<dbReference type="Proteomes" id="UP000679950">
    <property type="component" value="Unassembled WGS sequence"/>
</dbReference>
<evidence type="ECO:0000256" key="7">
    <source>
        <dbReference type="ARBA" id="ARBA00022857"/>
    </source>
</evidence>
<accession>A0ABQ4KI20</accession>
<evidence type="ECO:0000256" key="5">
    <source>
        <dbReference type="ARBA" id="ARBA00019465"/>
    </source>
</evidence>
<name>A0ABQ4KI20_9BACI</name>
<dbReference type="InterPro" id="IPR036291">
    <property type="entry name" value="NAD(P)-bd_dom_sf"/>
</dbReference>
<comment type="similarity">
    <text evidence="3 11">Belongs to the ketopantoate reductase family.</text>
</comment>
<keyword evidence="15" id="KW-1185">Reference proteome</keyword>
<evidence type="ECO:0000313" key="15">
    <source>
        <dbReference type="Proteomes" id="UP000679950"/>
    </source>
</evidence>
<evidence type="ECO:0000256" key="2">
    <source>
        <dbReference type="ARBA" id="ARBA00004994"/>
    </source>
</evidence>
<protein>
    <recommendedName>
        <fullName evidence="5 11">2-dehydropantoate 2-reductase</fullName>
        <ecNumber evidence="4 11">1.1.1.169</ecNumber>
    </recommendedName>
    <alternativeName>
        <fullName evidence="9 11">Ketopantoate reductase</fullName>
    </alternativeName>
</protein>
<dbReference type="PANTHER" id="PTHR43765:SF2">
    <property type="entry name" value="2-DEHYDROPANTOATE 2-REDUCTASE"/>
    <property type="match status" value="1"/>
</dbReference>
<proteinExistence type="inferred from homology"/>
<sequence>MKIGVIGGGAVGLLFSTYLSLNHKVVLLTRTNTQATVINEKGIVLSNSHKDMKYVVTAYSDFDKLEKQDLIIIAVKQYDLASLLKHLLTLPTNTPLLFIQNGIGHIKLLETLPHETIFIGTVEHGVKKIGANHIHHTGIGITNVALFRGRKESLIDFPDSVSEAFPFCFYQNYRKILLDKLIANSVINPLTAIFKVKNGSLIENPHYYKVFESLHAELSSVFPEIDTKQSLEKIIHICHSTKENRSSMLSDMIAGRKTEIDAIVGAVLEHAEKKGMVLPITATIFEMIKGMEREYGFEDI</sequence>
<feature type="domain" description="Ketopantoate reductase N-terminal" evidence="12">
    <location>
        <begin position="3"/>
        <end position="147"/>
    </location>
</feature>
<reference evidence="14 15" key="1">
    <citation type="submission" date="2021-03" db="EMBL/GenBank/DDBJ databases">
        <title>Antimicrobial resistance genes in bacteria isolated from Japanese honey, and their potential for conferring macrolide and lincosamide resistance in the American foulbrood pathogen Paenibacillus larvae.</title>
        <authorList>
            <person name="Okamoto M."/>
            <person name="Kumagai M."/>
            <person name="Kanamori H."/>
            <person name="Takamatsu D."/>
        </authorList>
    </citation>
    <scope>NUCLEOTIDE SEQUENCE [LARGE SCALE GENOMIC DNA]</scope>
    <source>
        <strain evidence="14 15">J8TS2</strain>
    </source>
</reference>
<keyword evidence="8 11" id="KW-0560">Oxidoreductase</keyword>
<evidence type="ECO:0000259" key="12">
    <source>
        <dbReference type="Pfam" id="PF02558"/>
    </source>
</evidence>
<dbReference type="SUPFAM" id="SSF51735">
    <property type="entry name" value="NAD(P)-binding Rossmann-fold domains"/>
    <property type="match status" value="1"/>
</dbReference>
<evidence type="ECO:0000313" key="14">
    <source>
        <dbReference type="EMBL" id="GIN57606.1"/>
    </source>
</evidence>
<organism evidence="14 15">
    <name type="scientific">Lederbergia ruris</name>
    <dbReference type="NCBI Taxonomy" id="217495"/>
    <lineage>
        <taxon>Bacteria</taxon>
        <taxon>Bacillati</taxon>
        <taxon>Bacillota</taxon>
        <taxon>Bacilli</taxon>
        <taxon>Bacillales</taxon>
        <taxon>Bacillaceae</taxon>
        <taxon>Lederbergia</taxon>
    </lineage>
</organism>
<dbReference type="SUPFAM" id="SSF48179">
    <property type="entry name" value="6-phosphogluconate dehydrogenase C-terminal domain-like"/>
    <property type="match status" value="1"/>
</dbReference>
<comment type="pathway">
    <text evidence="2 11">Cofactor biosynthesis; (R)-pantothenate biosynthesis; (R)-pantoate from 3-methyl-2-oxobutanoate: step 2/2.</text>
</comment>
<evidence type="ECO:0000256" key="3">
    <source>
        <dbReference type="ARBA" id="ARBA00007870"/>
    </source>
</evidence>
<dbReference type="EC" id="1.1.1.169" evidence="4 11"/>
<comment type="function">
    <text evidence="1 11">Catalyzes the NADPH-dependent reduction of ketopantoate into pantoic acid.</text>
</comment>
<dbReference type="Pfam" id="PF02558">
    <property type="entry name" value="ApbA"/>
    <property type="match status" value="1"/>
</dbReference>
<dbReference type="NCBIfam" id="NF005093">
    <property type="entry name" value="PRK06522.2-4"/>
    <property type="match status" value="1"/>
</dbReference>
<dbReference type="EMBL" id="BORB01000013">
    <property type="protein sequence ID" value="GIN57606.1"/>
    <property type="molecule type" value="Genomic_DNA"/>
</dbReference>
<comment type="caution">
    <text evidence="14">The sequence shown here is derived from an EMBL/GenBank/DDBJ whole genome shotgun (WGS) entry which is preliminary data.</text>
</comment>
<dbReference type="PANTHER" id="PTHR43765">
    <property type="entry name" value="2-DEHYDROPANTOATE 2-REDUCTASE-RELATED"/>
    <property type="match status" value="1"/>
</dbReference>
<dbReference type="InterPro" id="IPR013332">
    <property type="entry name" value="KPR_N"/>
</dbReference>
<evidence type="ECO:0000256" key="10">
    <source>
        <dbReference type="ARBA" id="ARBA00048793"/>
    </source>
</evidence>
<dbReference type="InterPro" id="IPR013328">
    <property type="entry name" value="6PGD_dom2"/>
</dbReference>
<dbReference type="NCBIfam" id="TIGR00745">
    <property type="entry name" value="apbA_panE"/>
    <property type="match status" value="1"/>
</dbReference>
<keyword evidence="7 11" id="KW-0521">NADP</keyword>
<feature type="domain" description="Ketopantoate reductase C-terminal" evidence="13">
    <location>
        <begin position="173"/>
        <end position="292"/>
    </location>
</feature>
<dbReference type="InterPro" id="IPR050838">
    <property type="entry name" value="Ketopantoate_reductase"/>
</dbReference>
<dbReference type="InterPro" id="IPR003710">
    <property type="entry name" value="ApbA"/>
</dbReference>
<dbReference type="Gene3D" id="3.40.50.720">
    <property type="entry name" value="NAD(P)-binding Rossmann-like Domain"/>
    <property type="match status" value="1"/>
</dbReference>
<evidence type="ECO:0000256" key="8">
    <source>
        <dbReference type="ARBA" id="ARBA00023002"/>
    </source>
</evidence>
<dbReference type="InterPro" id="IPR008927">
    <property type="entry name" value="6-PGluconate_DH-like_C_sf"/>
</dbReference>
<keyword evidence="6 11" id="KW-0566">Pantothenate biosynthesis</keyword>
<dbReference type="RefSeq" id="WP_212966199.1">
    <property type="nucleotide sequence ID" value="NZ_BORB01000013.1"/>
</dbReference>
<evidence type="ECO:0000259" key="13">
    <source>
        <dbReference type="Pfam" id="PF08546"/>
    </source>
</evidence>
<evidence type="ECO:0000256" key="1">
    <source>
        <dbReference type="ARBA" id="ARBA00002919"/>
    </source>
</evidence>
<comment type="catalytic activity">
    <reaction evidence="10 11">
        <text>(R)-pantoate + NADP(+) = 2-dehydropantoate + NADPH + H(+)</text>
        <dbReference type="Rhea" id="RHEA:16233"/>
        <dbReference type="ChEBI" id="CHEBI:11561"/>
        <dbReference type="ChEBI" id="CHEBI:15378"/>
        <dbReference type="ChEBI" id="CHEBI:15980"/>
        <dbReference type="ChEBI" id="CHEBI:57783"/>
        <dbReference type="ChEBI" id="CHEBI:58349"/>
        <dbReference type="EC" id="1.1.1.169"/>
    </reaction>
</comment>
<dbReference type="Pfam" id="PF08546">
    <property type="entry name" value="ApbA_C"/>
    <property type="match status" value="1"/>
</dbReference>
<evidence type="ECO:0000256" key="4">
    <source>
        <dbReference type="ARBA" id="ARBA00013014"/>
    </source>
</evidence>
<evidence type="ECO:0000256" key="6">
    <source>
        <dbReference type="ARBA" id="ARBA00022655"/>
    </source>
</evidence>
<evidence type="ECO:0000256" key="11">
    <source>
        <dbReference type="RuleBase" id="RU362068"/>
    </source>
</evidence>
<evidence type="ECO:0000256" key="9">
    <source>
        <dbReference type="ARBA" id="ARBA00032024"/>
    </source>
</evidence>
<dbReference type="InterPro" id="IPR013752">
    <property type="entry name" value="KPA_reductase"/>
</dbReference>
<gene>
    <name evidence="14" type="primary">panE</name>
    <name evidence="14" type="ORF">J8TS2_19250</name>
</gene>